<name>A0ABT6C2R4_9MICO</name>
<protein>
    <submittedName>
        <fullName evidence="1">LOG family protein</fullName>
    </submittedName>
</protein>
<keyword evidence="2" id="KW-1185">Reference proteome</keyword>
<organism evidence="1 2">
    <name type="scientific">Luteipulveratus flavus</name>
    <dbReference type="NCBI Taxonomy" id="3031728"/>
    <lineage>
        <taxon>Bacteria</taxon>
        <taxon>Bacillati</taxon>
        <taxon>Actinomycetota</taxon>
        <taxon>Actinomycetes</taxon>
        <taxon>Micrococcales</taxon>
        <taxon>Dermacoccaceae</taxon>
        <taxon>Luteipulveratus</taxon>
    </lineage>
</organism>
<gene>
    <name evidence="1" type="ORF">P4R38_03120</name>
</gene>
<reference evidence="1 2" key="1">
    <citation type="submission" date="2023-03" db="EMBL/GenBank/DDBJ databases">
        <title>YIM 133296 draft genome.</title>
        <authorList>
            <person name="Xiong L."/>
        </authorList>
    </citation>
    <scope>NUCLEOTIDE SEQUENCE [LARGE SCALE GENOMIC DNA]</scope>
    <source>
        <strain evidence="1 2">YIM 133296</strain>
    </source>
</reference>
<dbReference type="PANTHER" id="PTHR43393">
    <property type="entry name" value="CYTOKININ RIBOSIDE 5'-MONOPHOSPHATE PHOSPHORIBOHYDROLASE"/>
    <property type="match status" value="1"/>
</dbReference>
<dbReference type="PANTHER" id="PTHR43393:SF3">
    <property type="entry name" value="LYSINE DECARBOXYLASE-LIKE PROTEIN"/>
    <property type="match status" value="1"/>
</dbReference>
<evidence type="ECO:0000313" key="2">
    <source>
        <dbReference type="Proteomes" id="UP001528912"/>
    </source>
</evidence>
<dbReference type="Pfam" id="PF18306">
    <property type="entry name" value="LDcluster4"/>
    <property type="match status" value="1"/>
</dbReference>
<evidence type="ECO:0000313" key="1">
    <source>
        <dbReference type="EMBL" id="MDF8263238.1"/>
    </source>
</evidence>
<comment type="caution">
    <text evidence="1">The sequence shown here is derived from an EMBL/GenBank/DDBJ whole genome shotgun (WGS) entry which is preliminary data.</text>
</comment>
<dbReference type="InterPro" id="IPR052341">
    <property type="entry name" value="LOG_family_nucleotidases"/>
</dbReference>
<dbReference type="InterPro" id="IPR041164">
    <property type="entry name" value="LDcluster4"/>
</dbReference>
<dbReference type="RefSeq" id="WP_277191006.1">
    <property type="nucleotide sequence ID" value="NZ_JAROAV010000010.1"/>
</dbReference>
<accession>A0ABT6C2R4</accession>
<dbReference type="SUPFAM" id="SSF102405">
    <property type="entry name" value="MCP/YpsA-like"/>
    <property type="match status" value="1"/>
</dbReference>
<dbReference type="Gene3D" id="3.40.50.450">
    <property type="match status" value="1"/>
</dbReference>
<sequence length="371" mass="39226">MPTTEIETLDQLEEVLRAGRPLHGLRLQDLDLTGPVGARLLARDAHGLVVLGGVLTPELEHALREQGATIFPSAPSAPVDPYRSRLYAPTELYAGLHDGGYAATPDAQAYAWAQDPGLRHDAFVTLLRAIHDHSMSDALDELLVARRTVGVMGGHAVERGTPAFADAAHLGHTLAGAGLLVATGGGPGAMEAANLGASCSDPAALDRALDLLAAVPSFRPSVQAWAETAVQVRDSCLTEPAATPRSLGVPTWFYGHEPPNLFADAVAKFFSNALREDILLARCDAGIVVLPGAAGTVQEIFQIVTRLYYAPEDAGLPPLVLVGRDHWTGSTPVWQPLQAMARGRAMEPVVHLVDTVTDAAELLTAQVSRAR</sequence>
<proteinExistence type="predicted"/>
<dbReference type="EMBL" id="JAROAV010000010">
    <property type="protein sequence ID" value="MDF8263238.1"/>
    <property type="molecule type" value="Genomic_DNA"/>
</dbReference>
<dbReference type="InterPro" id="IPR031100">
    <property type="entry name" value="LOG_fam"/>
</dbReference>
<dbReference type="Proteomes" id="UP001528912">
    <property type="component" value="Unassembled WGS sequence"/>
</dbReference>
<dbReference type="Pfam" id="PF03641">
    <property type="entry name" value="Lysine_decarbox"/>
    <property type="match status" value="1"/>
</dbReference>